<name>A0ACD5TU42_AVESA</name>
<evidence type="ECO:0000313" key="2">
    <source>
        <dbReference type="Proteomes" id="UP001732700"/>
    </source>
</evidence>
<proteinExistence type="predicted"/>
<dbReference type="EnsemblPlants" id="AVESA.00010b.r2.1DG0129460.1">
    <property type="protein sequence ID" value="AVESA.00010b.r2.1DG0129460.1.CDS.1"/>
    <property type="gene ID" value="AVESA.00010b.r2.1DG0129460"/>
</dbReference>
<sequence>MGRKNRKPLSNPTPPPPAAGAGAGDVAAVRADCDKALAYLQRGNQPKALRLIREALARHGEGSPLLLRALGTVHTRAAAVLTDPAGRARHHREALQAARRAVDLAPDSLDLAQFRAMLLYETASDSGAYEEVIAECERGLKIEVPSDPATHSLRLPGPETEELRAELRGLIQKANLASISAWVKSLGGEGDAKHGFFHMPDDTVELHPLPAAPAPAPRWANEIKKATKTPEERRKEVEVQLAVLRLVEQQQLLQPNASSSSRPQSEGDEDEAPCSSPQCDVGLRRV</sequence>
<reference evidence="1" key="1">
    <citation type="submission" date="2021-05" db="EMBL/GenBank/DDBJ databases">
        <authorList>
            <person name="Scholz U."/>
            <person name="Mascher M."/>
            <person name="Fiebig A."/>
        </authorList>
    </citation>
    <scope>NUCLEOTIDE SEQUENCE [LARGE SCALE GENOMIC DNA]</scope>
</reference>
<organism evidence="1 2">
    <name type="scientific">Avena sativa</name>
    <name type="common">Oat</name>
    <dbReference type="NCBI Taxonomy" id="4498"/>
    <lineage>
        <taxon>Eukaryota</taxon>
        <taxon>Viridiplantae</taxon>
        <taxon>Streptophyta</taxon>
        <taxon>Embryophyta</taxon>
        <taxon>Tracheophyta</taxon>
        <taxon>Spermatophyta</taxon>
        <taxon>Magnoliopsida</taxon>
        <taxon>Liliopsida</taxon>
        <taxon>Poales</taxon>
        <taxon>Poaceae</taxon>
        <taxon>BOP clade</taxon>
        <taxon>Pooideae</taxon>
        <taxon>Poodae</taxon>
        <taxon>Poeae</taxon>
        <taxon>Poeae Chloroplast Group 1 (Aveneae type)</taxon>
        <taxon>Aveninae</taxon>
        <taxon>Avena</taxon>
    </lineage>
</organism>
<evidence type="ECO:0000313" key="1">
    <source>
        <dbReference type="EnsemblPlants" id="AVESA.00010b.r2.1DG0129460.1.CDS.1"/>
    </source>
</evidence>
<protein>
    <submittedName>
        <fullName evidence="1">Uncharacterized protein</fullName>
    </submittedName>
</protein>
<accession>A0ACD5TU42</accession>
<reference evidence="1" key="2">
    <citation type="submission" date="2025-09" db="UniProtKB">
        <authorList>
            <consortium name="EnsemblPlants"/>
        </authorList>
    </citation>
    <scope>IDENTIFICATION</scope>
</reference>
<keyword evidence="2" id="KW-1185">Reference proteome</keyword>
<dbReference type="Proteomes" id="UP001732700">
    <property type="component" value="Chromosome 1D"/>
</dbReference>